<reference evidence="2 3" key="1">
    <citation type="submission" date="2017-12" db="EMBL/GenBank/DDBJ databases">
        <title>The whole genome sequence of the Acidipropionibacterium virtanenii sp. nov. type strain JS278.</title>
        <authorList>
            <person name="Laine P."/>
            <person name="Deptula P."/>
            <person name="Varmanen P."/>
            <person name="Auvinen P."/>
        </authorList>
    </citation>
    <scope>NUCLEOTIDE SEQUENCE [LARGE SCALE GENOMIC DNA]</scope>
    <source>
        <strain evidence="2 3">JS278</strain>
    </source>
</reference>
<accession>A0A344USX9</accession>
<proteinExistence type="predicted"/>
<feature type="region of interest" description="Disordered" evidence="1">
    <location>
        <begin position="17"/>
        <end position="38"/>
    </location>
</feature>
<keyword evidence="3" id="KW-1185">Reference proteome</keyword>
<evidence type="ECO:0000313" key="3">
    <source>
        <dbReference type="Proteomes" id="UP000251995"/>
    </source>
</evidence>
<dbReference type="AlphaFoldDB" id="A0A344USX9"/>
<organism evidence="2 3">
    <name type="scientific">Acidipropionibacterium virtanenii</name>
    <dbReference type="NCBI Taxonomy" id="2057246"/>
    <lineage>
        <taxon>Bacteria</taxon>
        <taxon>Bacillati</taxon>
        <taxon>Actinomycetota</taxon>
        <taxon>Actinomycetes</taxon>
        <taxon>Propionibacteriales</taxon>
        <taxon>Propionibacteriaceae</taxon>
        <taxon>Acidipropionibacterium</taxon>
    </lineage>
</organism>
<evidence type="ECO:0000313" key="2">
    <source>
        <dbReference type="EMBL" id="AXE38377.1"/>
    </source>
</evidence>
<gene>
    <name evidence="2" type="ORF">JS278_01200</name>
</gene>
<dbReference type="EMBL" id="CP025198">
    <property type="protein sequence ID" value="AXE38377.1"/>
    <property type="molecule type" value="Genomic_DNA"/>
</dbReference>
<name>A0A344USX9_9ACTN</name>
<sequence length="82" mass="8569">MLTGVSIPLIAKKHVGAKGVDSGNIPSGEIAESQPSGIPDAKAIATNQSWPRHTEPPLSHCAGGAAFVRPSYESSWPSEHRP</sequence>
<protein>
    <submittedName>
        <fullName evidence="2">Uncharacterized protein</fullName>
    </submittedName>
</protein>
<evidence type="ECO:0000256" key="1">
    <source>
        <dbReference type="SAM" id="MobiDB-lite"/>
    </source>
</evidence>
<dbReference type="RefSeq" id="WP_147243159.1">
    <property type="nucleotide sequence ID" value="NZ_CP025198.1"/>
</dbReference>
<dbReference type="Proteomes" id="UP000251995">
    <property type="component" value="Chromosome"/>
</dbReference>
<dbReference type="KEGG" id="acij:JS278_01200"/>